<feature type="chain" id="PRO_5011730453" evidence="4">
    <location>
        <begin position="24"/>
        <end position="393"/>
    </location>
</feature>
<keyword evidence="7" id="KW-1185">Reference proteome</keyword>
<feature type="signal peptide" evidence="4">
    <location>
        <begin position="1"/>
        <end position="23"/>
    </location>
</feature>
<evidence type="ECO:0000313" key="6">
    <source>
        <dbReference type="EMBL" id="SDO02399.1"/>
    </source>
</evidence>
<name>A0A1H0G6M2_9BACI</name>
<dbReference type="GO" id="GO:0009253">
    <property type="term" value="P:peptidoglycan catabolic process"/>
    <property type="evidence" value="ECO:0007669"/>
    <property type="project" value="InterPro"/>
</dbReference>
<dbReference type="InterPro" id="IPR050695">
    <property type="entry name" value="N-acetylmuramoyl_amidase_3"/>
</dbReference>
<dbReference type="GO" id="GO:0030288">
    <property type="term" value="C:outer membrane-bounded periplasmic space"/>
    <property type="evidence" value="ECO:0007669"/>
    <property type="project" value="TreeGrafter"/>
</dbReference>
<reference evidence="6 7" key="1">
    <citation type="submission" date="2016-10" db="EMBL/GenBank/DDBJ databases">
        <authorList>
            <person name="de Groot N.N."/>
        </authorList>
    </citation>
    <scope>NUCLEOTIDE SEQUENCE [LARGE SCALE GENOMIC DNA]</scope>
    <source>
        <strain evidence="6 7">CGMCC 1.3442</strain>
    </source>
</reference>
<dbReference type="PANTHER" id="PTHR30404:SF0">
    <property type="entry name" value="N-ACETYLMURAMOYL-L-ALANINE AMIDASE AMIC"/>
    <property type="match status" value="1"/>
</dbReference>
<dbReference type="InterPro" id="IPR032812">
    <property type="entry name" value="SbsA_Ig"/>
</dbReference>
<gene>
    <name evidence="6" type="ORF">SAMN05216498_0473</name>
</gene>
<sequence>MKKMLFVWLALGIVLFSSHHVLAAEGSDWIDSGEKEDVSIDKEWAITFSEPMDRGTLHSDSVYVIDENGERLFLSTYLSDDRKQLTVEPPADYYNPGESYTLYIKSDVKSQQGYAMKKGYKLEFTVDPKEEKPDNLPNDPDAEYFGTVTTEVLRVRAESNTDSEILGRVYKGEVIPVYDVEGFWVESEYEGQTAYLHKDYLKLRHVSGKLLEGLNIVIDAGHGGSDPGASENGSNEKDILLPVTLNVGERLERLGANVILTRDEDKFLSLDQRVALSRSYYNDLFVSIHANIFSNENAYGAETYYSDEKGSNVEQGYYLAQDIQEQMAELAEMHDRGVKEKDFRVIYKNESPAALLELGFMSNPSDYEKLMSSDYRYLFADAITQGIIDYFKR</sequence>
<dbReference type="Pfam" id="PF01520">
    <property type="entry name" value="Amidase_3"/>
    <property type="match status" value="1"/>
</dbReference>
<dbReference type="CDD" id="cd02696">
    <property type="entry name" value="MurNAc-LAA"/>
    <property type="match status" value="1"/>
</dbReference>
<dbReference type="InterPro" id="IPR003646">
    <property type="entry name" value="SH3-like_bac-type"/>
</dbReference>
<dbReference type="Pfam" id="PF13205">
    <property type="entry name" value="Big_5"/>
    <property type="match status" value="1"/>
</dbReference>
<evidence type="ECO:0000256" key="3">
    <source>
        <dbReference type="ARBA" id="ARBA00023316"/>
    </source>
</evidence>
<dbReference type="Gene3D" id="2.30.30.40">
    <property type="entry name" value="SH3 Domains"/>
    <property type="match status" value="1"/>
</dbReference>
<dbReference type="PROSITE" id="PS51781">
    <property type="entry name" value="SH3B"/>
    <property type="match status" value="1"/>
</dbReference>
<dbReference type="Proteomes" id="UP000199334">
    <property type="component" value="Unassembled WGS sequence"/>
</dbReference>
<dbReference type="InterPro" id="IPR014755">
    <property type="entry name" value="Cu-Rt/internalin_Ig-like"/>
</dbReference>
<dbReference type="Gene3D" id="3.40.630.40">
    <property type="entry name" value="Zn-dependent exopeptidases"/>
    <property type="match status" value="1"/>
</dbReference>
<organism evidence="6 7">
    <name type="scientific">Tenuibacillus multivorans</name>
    <dbReference type="NCBI Taxonomy" id="237069"/>
    <lineage>
        <taxon>Bacteria</taxon>
        <taxon>Bacillati</taxon>
        <taxon>Bacillota</taxon>
        <taxon>Bacilli</taxon>
        <taxon>Bacillales</taxon>
        <taxon>Bacillaceae</taxon>
        <taxon>Tenuibacillus</taxon>
    </lineage>
</organism>
<feature type="domain" description="SH3b" evidence="5">
    <location>
        <begin position="143"/>
        <end position="205"/>
    </location>
</feature>
<dbReference type="Pfam" id="PF08239">
    <property type="entry name" value="SH3_3"/>
    <property type="match status" value="1"/>
</dbReference>
<dbReference type="RefSeq" id="WP_176753101.1">
    <property type="nucleotide sequence ID" value="NZ_BJVZ01000032.1"/>
</dbReference>
<dbReference type="GO" id="GO:0071555">
    <property type="term" value="P:cell wall organization"/>
    <property type="evidence" value="ECO:0007669"/>
    <property type="project" value="UniProtKB-KW"/>
</dbReference>
<protein>
    <submittedName>
        <fullName evidence="6">N-acetylmuramoyl-L-alanine amidase</fullName>
    </submittedName>
</protein>
<evidence type="ECO:0000256" key="1">
    <source>
        <dbReference type="ARBA" id="ARBA00022729"/>
    </source>
</evidence>
<dbReference type="InterPro" id="IPR002508">
    <property type="entry name" value="MurNAc-LAA_cat"/>
</dbReference>
<keyword evidence="2" id="KW-0378">Hydrolase</keyword>
<evidence type="ECO:0000313" key="7">
    <source>
        <dbReference type="Proteomes" id="UP000199334"/>
    </source>
</evidence>
<dbReference type="PANTHER" id="PTHR30404">
    <property type="entry name" value="N-ACETYLMURAMOYL-L-ALANINE AMIDASE"/>
    <property type="match status" value="1"/>
</dbReference>
<dbReference type="STRING" id="237069.SAMN05216498_0473"/>
<dbReference type="EMBL" id="FNIG01000015">
    <property type="protein sequence ID" value="SDO02399.1"/>
    <property type="molecule type" value="Genomic_DNA"/>
</dbReference>
<evidence type="ECO:0000259" key="5">
    <source>
        <dbReference type="PROSITE" id="PS51781"/>
    </source>
</evidence>
<dbReference type="AlphaFoldDB" id="A0A1H0G6M2"/>
<dbReference type="GO" id="GO:0008745">
    <property type="term" value="F:N-acetylmuramoyl-L-alanine amidase activity"/>
    <property type="evidence" value="ECO:0007669"/>
    <property type="project" value="InterPro"/>
</dbReference>
<keyword evidence="3" id="KW-0961">Cell wall biogenesis/degradation</keyword>
<dbReference type="SMART" id="SM00646">
    <property type="entry name" value="Ami_3"/>
    <property type="match status" value="1"/>
</dbReference>
<dbReference type="SUPFAM" id="SSF53187">
    <property type="entry name" value="Zn-dependent exopeptidases"/>
    <property type="match status" value="1"/>
</dbReference>
<dbReference type="SMART" id="SM00287">
    <property type="entry name" value="SH3b"/>
    <property type="match status" value="1"/>
</dbReference>
<proteinExistence type="predicted"/>
<evidence type="ECO:0000256" key="4">
    <source>
        <dbReference type="SAM" id="SignalP"/>
    </source>
</evidence>
<dbReference type="Gene3D" id="2.60.40.1220">
    <property type="match status" value="1"/>
</dbReference>
<keyword evidence="1 4" id="KW-0732">Signal</keyword>
<accession>A0A1H0G6M2</accession>
<evidence type="ECO:0000256" key="2">
    <source>
        <dbReference type="ARBA" id="ARBA00022801"/>
    </source>
</evidence>